<evidence type="ECO:0000313" key="3">
    <source>
        <dbReference type="RefSeq" id="XP_016492854.1"/>
    </source>
</evidence>
<dbReference type="PaxDb" id="4097-A0A1S4BVG1"/>
<protein>
    <recommendedName>
        <fullName evidence="2">Putative plant transposon protein domain-containing protein</fullName>
    </recommendedName>
</protein>
<name>A0A1S4BVG1_TOBAC</name>
<dbReference type="Pfam" id="PF20167">
    <property type="entry name" value="Transposase_32"/>
    <property type="match status" value="1"/>
</dbReference>
<evidence type="ECO:0000259" key="2">
    <source>
        <dbReference type="Pfam" id="PF20167"/>
    </source>
</evidence>
<dbReference type="AlphaFoldDB" id="A0A1S4BVG1"/>
<dbReference type="OrthoDB" id="1714944at2759"/>
<dbReference type="KEGG" id="nta:107812307"/>
<dbReference type="RefSeq" id="XP_016492854.1">
    <property type="nucleotide sequence ID" value="XM_016637368.1"/>
</dbReference>
<dbReference type="InterPro" id="IPR046796">
    <property type="entry name" value="Transposase_32_dom"/>
</dbReference>
<accession>A0A1S4BVG1</accession>
<organism evidence="3">
    <name type="scientific">Nicotiana tabacum</name>
    <name type="common">Common tobacco</name>
    <dbReference type="NCBI Taxonomy" id="4097"/>
    <lineage>
        <taxon>Eukaryota</taxon>
        <taxon>Viridiplantae</taxon>
        <taxon>Streptophyta</taxon>
        <taxon>Embryophyta</taxon>
        <taxon>Tracheophyta</taxon>
        <taxon>Spermatophyta</taxon>
        <taxon>Magnoliopsida</taxon>
        <taxon>eudicotyledons</taxon>
        <taxon>Gunneridae</taxon>
        <taxon>Pentapetalae</taxon>
        <taxon>asterids</taxon>
        <taxon>lamiids</taxon>
        <taxon>Solanales</taxon>
        <taxon>Solanaceae</taxon>
        <taxon>Nicotianoideae</taxon>
        <taxon>Nicotianeae</taxon>
        <taxon>Nicotiana</taxon>
    </lineage>
</organism>
<feature type="domain" description="Putative plant transposon protein" evidence="2">
    <location>
        <begin position="25"/>
        <end position="204"/>
    </location>
</feature>
<reference evidence="3" key="1">
    <citation type="submission" date="2025-08" db="UniProtKB">
        <authorList>
            <consortium name="RefSeq"/>
        </authorList>
    </citation>
    <scope>IDENTIFICATION</scope>
</reference>
<evidence type="ECO:0000256" key="1">
    <source>
        <dbReference type="SAM" id="Phobius"/>
    </source>
</evidence>
<proteinExistence type="predicted"/>
<gene>
    <name evidence="3" type="primary">LOC107812307</name>
</gene>
<feature type="transmembrane region" description="Helical" evidence="1">
    <location>
        <begin position="156"/>
        <end position="182"/>
    </location>
</feature>
<keyword evidence="1" id="KW-0472">Membrane</keyword>
<dbReference type="OMA" id="INISAIM"/>
<sequence>MLERQFLMKDLNKHNPNVLRQFQERKGWKWFTNNIIDANEYLVKEFYANIAHIRQGTKVTKVWNLKICFDSCAVNKYVVFEKVEAVQYLEKLAMGDAARPWLAEILAIPGSTPAWLTVGVPIVRVTLNFEAKGWKTFVCSRIDPCLNENMLILPRAVLVASIMVGYPINISAIMSINIILAVQKGERSYLYPNFLTKYFKDLGVEPKHYDTEVNAKKPFS</sequence>
<keyword evidence="1" id="KW-0812">Transmembrane</keyword>
<keyword evidence="1" id="KW-1133">Transmembrane helix</keyword>